<dbReference type="GO" id="GO:0015977">
    <property type="term" value="P:carbon fixation"/>
    <property type="evidence" value="ECO:0007669"/>
    <property type="project" value="UniProtKB-UniRule"/>
</dbReference>
<proteinExistence type="inferred from homology"/>
<comment type="subunit">
    <text evidence="9">Homotetramer.</text>
</comment>
<dbReference type="GO" id="GO:0006107">
    <property type="term" value="P:oxaloacetate metabolic process"/>
    <property type="evidence" value="ECO:0007669"/>
    <property type="project" value="UniProtKB-UniRule"/>
</dbReference>
<keyword evidence="7 9" id="KW-0120">Carbon dioxide fixation</keyword>
<name>A0A1H9VVR5_9MICO</name>
<dbReference type="PROSITE" id="PS00781">
    <property type="entry name" value="PEPCASE_1"/>
    <property type="match status" value="1"/>
</dbReference>
<dbReference type="Gene3D" id="1.20.1440.90">
    <property type="entry name" value="Phosphoenolpyruvate/pyruvate domain"/>
    <property type="match status" value="1"/>
</dbReference>
<dbReference type="PANTHER" id="PTHR30523">
    <property type="entry name" value="PHOSPHOENOLPYRUVATE CARBOXYLASE"/>
    <property type="match status" value="1"/>
</dbReference>
<dbReference type="STRING" id="587636.SAMN05216199_2584"/>
<comment type="function">
    <text evidence="1 9">Forms oxaloacetate, a four-carbon dicarboxylic acid source for the tricarboxylic acid cycle.</text>
</comment>
<evidence type="ECO:0000256" key="8">
    <source>
        <dbReference type="ARBA" id="ARBA00048995"/>
    </source>
</evidence>
<dbReference type="AlphaFoldDB" id="A0A1H9VVR5"/>
<dbReference type="NCBIfam" id="NF000584">
    <property type="entry name" value="PRK00009.1"/>
    <property type="match status" value="1"/>
</dbReference>
<dbReference type="EMBL" id="FOHB01000004">
    <property type="protein sequence ID" value="SES25477.1"/>
    <property type="molecule type" value="Genomic_DNA"/>
</dbReference>
<evidence type="ECO:0000256" key="6">
    <source>
        <dbReference type="ARBA" id="ARBA00023239"/>
    </source>
</evidence>
<dbReference type="RefSeq" id="WP_091758724.1">
    <property type="nucleotide sequence ID" value="NZ_FOHB01000004.1"/>
</dbReference>
<dbReference type="InterPro" id="IPR021135">
    <property type="entry name" value="PEP_COase"/>
</dbReference>
<evidence type="ECO:0000256" key="4">
    <source>
        <dbReference type="ARBA" id="ARBA00022419"/>
    </source>
</evidence>
<dbReference type="EC" id="4.1.1.31" evidence="3 9"/>
<evidence type="ECO:0000313" key="12">
    <source>
        <dbReference type="Proteomes" id="UP000199019"/>
    </source>
</evidence>
<evidence type="ECO:0000256" key="7">
    <source>
        <dbReference type="ARBA" id="ARBA00023300"/>
    </source>
</evidence>
<dbReference type="GO" id="GO:0005829">
    <property type="term" value="C:cytosol"/>
    <property type="evidence" value="ECO:0007669"/>
    <property type="project" value="TreeGrafter"/>
</dbReference>
<dbReference type="Proteomes" id="UP000199019">
    <property type="component" value="Unassembled WGS sequence"/>
</dbReference>
<comment type="catalytic activity">
    <reaction evidence="8 9">
        <text>oxaloacetate + phosphate = phosphoenolpyruvate + hydrogencarbonate</text>
        <dbReference type="Rhea" id="RHEA:28370"/>
        <dbReference type="ChEBI" id="CHEBI:16452"/>
        <dbReference type="ChEBI" id="CHEBI:17544"/>
        <dbReference type="ChEBI" id="CHEBI:43474"/>
        <dbReference type="ChEBI" id="CHEBI:58702"/>
        <dbReference type="EC" id="4.1.1.31"/>
    </reaction>
</comment>
<accession>A0A1H9VVR5</accession>
<evidence type="ECO:0000256" key="10">
    <source>
        <dbReference type="PROSITE-ProRule" id="PRU10111"/>
    </source>
</evidence>
<dbReference type="InterPro" id="IPR015813">
    <property type="entry name" value="Pyrv/PenolPyrv_kinase-like_dom"/>
</dbReference>
<evidence type="ECO:0000256" key="5">
    <source>
        <dbReference type="ARBA" id="ARBA00022842"/>
    </source>
</evidence>
<keyword evidence="11" id="KW-0670">Pyruvate</keyword>
<evidence type="ECO:0000256" key="9">
    <source>
        <dbReference type="HAMAP-Rule" id="MF_00595"/>
    </source>
</evidence>
<dbReference type="GO" id="GO:0000287">
    <property type="term" value="F:magnesium ion binding"/>
    <property type="evidence" value="ECO:0007669"/>
    <property type="project" value="UniProtKB-UniRule"/>
</dbReference>
<evidence type="ECO:0000313" key="11">
    <source>
        <dbReference type="EMBL" id="SES25477.1"/>
    </source>
</evidence>
<dbReference type="GO" id="GO:0008964">
    <property type="term" value="F:phosphoenolpyruvate carboxylase activity"/>
    <property type="evidence" value="ECO:0007669"/>
    <property type="project" value="UniProtKB-UniRule"/>
</dbReference>
<protein>
    <recommendedName>
        <fullName evidence="4 9">Phosphoenolpyruvate carboxylase</fullName>
        <shortName evidence="9">PEPC</shortName>
        <shortName evidence="9">PEPCase</shortName>
        <ecNumber evidence="3 9">4.1.1.31</ecNumber>
    </recommendedName>
</protein>
<dbReference type="PANTHER" id="PTHR30523:SF6">
    <property type="entry name" value="PHOSPHOENOLPYRUVATE CARBOXYLASE"/>
    <property type="match status" value="1"/>
</dbReference>
<evidence type="ECO:0000256" key="2">
    <source>
        <dbReference type="ARBA" id="ARBA00008346"/>
    </source>
</evidence>
<comment type="similarity">
    <text evidence="2 9">Belongs to the PEPCase type 1 family.</text>
</comment>
<evidence type="ECO:0000256" key="3">
    <source>
        <dbReference type="ARBA" id="ARBA00012305"/>
    </source>
</evidence>
<dbReference type="GO" id="GO:0006099">
    <property type="term" value="P:tricarboxylic acid cycle"/>
    <property type="evidence" value="ECO:0007669"/>
    <property type="project" value="InterPro"/>
</dbReference>
<reference evidence="12" key="1">
    <citation type="submission" date="2016-10" db="EMBL/GenBank/DDBJ databases">
        <authorList>
            <person name="Varghese N."/>
            <person name="Submissions S."/>
        </authorList>
    </citation>
    <scope>NUCLEOTIDE SEQUENCE [LARGE SCALE GENOMIC DNA]</scope>
    <source>
        <strain evidence="12">CGMCC 1.6963</strain>
    </source>
</reference>
<organism evidence="11 12">
    <name type="scientific">Pedococcus cremeus</name>
    <dbReference type="NCBI Taxonomy" id="587636"/>
    <lineage>
        <taxon>Bacteria</taxon>
        <taxon>Bacillati</taxon>
        <taxon>Actinomycetota</taxon>
        <taxon>Actinomycetes</taxon>
        <taxon>Micrococcales</taxon>
        <taxon>Intrasporangiaceae</taxon>
        <taxon>Pedococcus</taxon>
    </lineage>
</organism>
<comment type="cofactor">
    <cofactor evidence="9">
        <name>Mg(2+)</name>
        <dbReference type="ChEBI" id="CHEBI:18420"/>
    </cofactor>
</comment>
<keyword evidence="12" id="KW-1185">Reference proteome</keyword>
<evidence type="ECO:0000256" key="1">
    <source>
        <dbReference type="ARBA" id="ARBA00003670"/>
    </source>
</evidence>
<dbReference type="PRINTS" id="PR00150">
    <property type="entry name" value="PEPCARBXLASE"/>
</dbReference>
<feature type="active site" evidence="9 10">
    <location>
        <position position="132"/>
    </location>
</feature>
<dbReference type="OrthoDB" id="9768133at2"/>
<dbReference type="Pfam" id="PF00311">
    <property type="entry name" value="PEPcase"/>
    <property type="match status" value="1"/>
</dbReference>
<keyword evidence="5 9" id="KW-0460">Magnesium</keyword>
<sequence>MTHDEHQRADDLRKDIRVVTSLLGQAVVKSEGQELLDLVEQVRHAAKDGSLDQLPPLDAASAMTLARAFAGYFHLANITEQHHRGRALEREREVRGGPLDRTFAALKDRGVGDEELAELLRRLVVRPVFTAHPTEVARRTNLDKLRRLSALLGEPDSRRRARELEAVVDLFWQTDPIRLERPEPLDEARNGVYYLEGLAGAAVPDVVDRLREHLQDRDLDLPLTHSPLQFGSWIGGDRDGNPRVTPQVTREVLALQASHGIAVLRRKVDELRRELSVSERLTGVDEAVRERTHVMLDSLPEVEPRYRRLNAEEPYRLFLTCVEVRLRLTERRILEGAPHREGRDYRTEQELLEDLQLLHASVERHQGSVVADGNLLRLVRTVASFGFCLATLDVREHSARHHLALGQLFDRLGTLGRPYADLDASERLKVLGDELAQRRPLSPQPPPVDDDARTVTGAFAVVREALDVLGPRAVESYIISMTHDADDVLAAVVLAREAGLVDLASDRADIGFVPLLETVDELDRVEAILESLFTDPSYRRLLELRGDFQEVMLGYSDSNKAGGITTSQWQIQRAQRIGHDVARRHGVRIRFFHGRGGSVGRGGGPTYEALLALPFGTVNGDVKLTEQGEVISDKYNLPVLARENLELLVAGTLEASLLHRTDRRSAQQREEWDALTDRVSAAAHDRYRSFATHDDLPAYFTASTPVDLLGALHIGSRPSKRPQQDAGLDGLRAIPWVFGWTQSRQIIPGWFGVGSGLAAAEDREDELQEMYRSWPFFRSFLDNVAMTLAKTDLDIATRYVEALAPEGTHHLLDQVRAEHALTVERLLRVTGDRQLLEREPVLRTTLEVRDNYLAPLHHLQVQLLRRHRDGETGPELERALLFTVNGIAAGMRNTG</sequence>
<feature type="active site" evidence="9">
    <location>
        <position position="560"/>
    </location>
</feature>
<gene>
    <name evidence="9" type="primary">ppc</name>
    <name evidence="11" type="ORF">SAMN05216199_2584</name>
</gene>
<dbReference type="InterPro" id="IPR022805">
    <property type="entry name" value="PEP_COase_bac/pln-type"/>
</dbReference>
<dbReference type="HAMAP" id="MF_00595">
    <property type="entry name" value="PEPcase_type1"/>
    <property type="match status" value="1"/>
</dbReference>
<dbReference type="SUPFAM" id="SSF51621">
    <property type="entry name" value="Phosphoenolpyruvate/pyruvate domain"/>
    <property type="match status" value="1"/>
</dbReference>
<keyword evidence="6 9" id="KW-0456">Lyase</keyword>
<dbReference type="InterPro" id="IPR018129">
    <property type="entry name" value="PEP_COase_Lys_AS"/>
</dbReference>